<gene>
    <name evidence="2" type="ORF">QCA50_001311</name>
</gene>
<evidence type="ECO:0000313" key="2">
    <source>
        <dbReference type="EMBL" id="KAK7696653.1"/>
    </source>
</evidence>
<reference evidence="2 3" key="1">
    <citation type="submission" date="2022-09" db="EMBL/GenBank/DDBJ databases">
        <authorList>
            <person name="Palmer J.M."/>
        </authorList>
    </citation>
    <scope>NUCLEOTIDE SEQUENCE [LARGE SCALE GENOMIC DNA]</scope>
    <source>
        <strain evidence="2 3">DSM 7382</strain>
    </source>
</reference>
<protein>
    <submittedName>
        <fullName evidence="2">Uncharacterized protein</fullName>
    </submittedName>
</protein>
<name>A0AAW0GTE9_9APHY</name>
<accession>A0AAW0GTE9</accession>
<feature type="region of interest" description="Disordered" evidence="1">
    <location>
        <begin position="1"/>
        <end position="62"/>
    </location>
</feature>
<proteinExistence type="predicted"/>
<evidence type="ECO:0000313" key="3">
    <source>
        <dbReference type="Proteomes" id="UP001385951"/>
    </source>
</evidence>
<keyword evidence="3" id="KW-1185">Reference proteome</keyword>
<feature type="compositionally biased region" description="Basic and acidic residues" evidence="1">
    <location>
        <begin position="43"/>
        <end position="53"/>
    </location>
</feature>
<dbReference type="EMBL" id="JASBNA010000001">
    <property type="protein sequence ID" value="KAK7696653.1"/>
    <property type="molecule type" value="Genomic_DNA"/>
</dbReference>
<evidence type="ECO:0000256" key="1">
    <source>
        <dbReference type="SAM" id="MobiDB-lite"/>
    </source>
</evidence>
<comment type="caution">
    <text evidence="2">The sequence shown here is derived from an EMBL/GenBank/DDBJ whole genome shotgun (WGS) entry which is preliminary data.</text>
</comment>
<sequence>MFKKARQGLEASKEVSNRPQSIEAPEPKLPAPLPVMLPKRKHSESVDNTERPAKRVASGDVNPVNNSLVPLSELVQRTQKLKDELLIIGGMEQRIRTVLEERIGLLEEQKRQKLAHLRVFTRTAAEGAAVVVGLRSSGQLREPQPRVM</sequence>
<organism evidence="2 3">
    <name type="scientific">Cerrena zonata</name>
    <dbReference type="NCBI Taxonomy" id="2478898"/>
    <lineage>
        <taxon>Eukaryota</taxon>
        <taxon>Fungi</taxon>
        <taxon>Dikarya</taxon>
        <taxon>Basidiomycota</taxon>
        <taxon>Agaricomycotina</taxon>
        <taxon>Agaricomycetes</taxon>
        <taxon>Polyporales</taxon>
        <taxon>Cerrenaceae</taxon>
        <taxon>Cerrena</taxon>
    </lineage>
</organism>
<dbReference type="Proteomes" id="UP001385951">
    <property type="component" value="Unassembled WGS sequence"/>
</dbReference>
<dbReference type="AlphaFoldDB" id="A0AAW0GTE9"/>